<name>A0A2H3JXG8_WOLCO</name>
<evidence type="ECO:0000256" key="1">
    <source>
        <dbReference type="SAM" id="MobiDB-lite"/>
    </source>
</evidence>
<keyword evidence="2" id="KW-0812">Transmembrane</keyword>
<evidence type="ECO:0000259" key="3">
    <source>
        <dbReference type="Pfam" id="PF20152"/>
    </source>
</evidence>
<gene>
    <name evidence="4" type="ORF">WOLCODRAFT_163869</name>
</gene>
<keyword evidence="2" id="KW-1133">Transmembrane helix</keyword>
<dbReference type="OMA" id="CFYGITV"/>
<evidence type="ECO:0000313" key="5">
    <source>
        <dbReference type="Proteomes" id="UP000218811"/>
    </source>
</evidence>
<proteinExistence type="predicted"/>
<feature type="transmembrane region" description="Helical" evidence="2">
    <location>
        <begin position="125"/>
        <end position="145"/>
    </location>
</feature>
<dbReference type="Proteomes" id="UP000218811">
    <property type="component" value="Unassembled WGS sequence"/>
</dbReference>
<dbReference type="PANTHER" id="PTHR40465">
    <property type="entry name" value="CHROMOSOME 1, WHOLE GENOME SHOTGUN SEQUENCE"/>
    <property type="match status" value="1"/>
</dbReference>
<feature type="region of interest" description="Disordered" evidence="1">
    <location>
        <begin position="270"/>
        <end position="289"/>
    </location>
</feature>
<dbReference type="InterPro" id="IPR045339">
    <property type="entry name" value="DUF6534"/>
</dbReference>
<reference evidence="4 5" key="1">
    <citation type="journal article" date="2012" name="Science">
        <title>The Paleozoic origin of enzymatic lignin decomposition reconstructed from 31 fungal genomes.</title>
        <authorList>
            <person name="Floudas D."/>
            <person name="Binder M."/>
            <person name="Riley R."/>
            <person name="Barry K."/>
            <person name="Blanchette R.A."/>
            <person name="Henrissat B."/>
            <person name="Martinez A.T."/>
            <person name="Otillar R."/>
            <person name="Spatafora J.W."/>
            <person name="Yadav J.S."/>
            <person name="Aerts A."/>
            <person name="Benoit I."/>
            <person name="Boyd A."/>
            <person name="Carlson A."/>
            <person name="Copeland A."/>
            <person name="Coutinho P.M."/>
            <person name="de Vries R.P."/>
            <person name="Ferreira P."/>
            <person name="Findley K."/>
            <person name="Foster B."/>
            <person name="Gaskell J."/>
            <person name="Glotzer D."/>
            <person name="Gorecki P."/>
            <person name="Heitman J."/>
            <person name="Hesse C."/>
            <person name="Hori C."/>
            <person name="Igarashi K."/>
            <person name="Jurgens J.A."/>
            <person name="Kallen N."/>
            <person name="Kersten P."/>
            <person name="Kohler A."/>
            <person name="Kuees U."/>
            <person name="Kumar T.K.A."/>
            <person name="Kuo A."/>
            <person name="LaButti K."/>
            <person name="Larrondo L.F."/>
            <person name="Lindquist E."/>
            <person name="Ling A."/>
            <person name="Lombard V."/>
            <person name="Lucas S."/>
            <person name="Lundell T."/>
            <person name="Martin R."/>
            <person name="McLaughlin D.J."/>
            <person name="Morgenstern I."/>
            <person name="Morin E."/>
            <person name="Murat C."/>
            <person name="Nagy L.G."/>
            <person name="Nolan M."/>
            <person name="Ohm R.A."/>
            <person name="Patyshakuliyeva A."/>
            <person name="Rokas A."/>
            <person name="Ruiz-Duenas F.J."/>
            <person name="Sabat G."/>
            <person name="Salamov A."/>
            <person name="Samejima M."/>
            <person name="Schmutz J."/>
            <person name="Slot J.C."/>
            <person name="St John F."/>
            <person name="Stenlid J."/>
            <person name="Sun H."/>
            <person name="Sun S."/>
            <person name="Syed K."/>
            <person name="Tsang A."/>
            <person name="Wiebenga A."/>
            <person name="Young D."/>
            <person name="Pisabarro A."/>
            <person name="Eastwood D.C."/>
            <person name="Martin F."/>
            <person name="Cullen D."/>
            <person name="Grigoriev I.V."/>
            <person name="Hibbett D.S."/>
        </authorList>
    </citation>
    <scope>NUCLEOTIDE SEQUENCE [LARGE SCALE GENOMIC DNA]</scope>
    <source>
        <strain evidence="4 5">MD-104</strain>
    </source>
</reference>
<feature type="transmembrane region" description="Helical" evidence="2">
    <location>
        <begin position="20"/>
        <end position="42"/>
    </location>
</feature>
<dbReference type="STRING" id="742152.A0A2H3JXG8"/>
<feature type="domain" description="DUF6534" evidence="3">
    <location>
        <begin position="172"/>
        <end position="260"/>
    </location>
</feature>
<dbReference type="AlphaFoldDB" id="A0A2H3JXG8"/>
<dbReference type="EMBL" id="KB468124">
    <property type="protein sequence ID" value="PCH42538.1"/>
    <property type="molecule type" value="Genomic_DNA"/>
</dbReference>
<evidence type="ECO:0000313" key="4">
    <source>
        <dbReference type="EMBL" id="PCH42538.1"/>
    </source>
</evidence>
<keyword evidence="2" id="KW-0472">Membrane</keyword>
<sequence>MSMPLSGSNGFSLSPTLGATYIGTIFAAILFGVTNVQTYMYYKRNSSDSLLLRNLVFFLWILDGLHQAFITHAFYTYAVTDFSDPLALLAPEWSVMAHVFVASTSDAIVRGLFCQRVYKLSGRNWLITVVIAIATLVVLGSSWAFAIKGLSLPDYFDLSGITWFVYTSLISSVVADLLIASSLCILLSRRRSSFTRSNSVIRLLMIYAINTGALTTICAAICLIIYATMPATSKFAFIAIYFVLPKLLLNSLLGTLNARQGLRERTHTSGGLVSIPLSHPTSSGTRSSLRLGSKLEEHTNPGTIEIQIQTATDLKADSMGHLHEQDRMWHAV</sequence>
<organism evidence="4 5">
    <name type="scientific">Wolfiporia cocos (strain MD-104)</name>
    <name type="common">Brown rot fungus</name>
    <dbReference type="NCBI Taxonomy" id="742152"/>
    <lineage>
        <taxon>Eukaryota</taxon>
        <taxon>Fungi</taxon>
        <taxon>Dikarya</taxon>
        <taxon>Basidiomycota</taxon>
        <taxon>Agaricomycotina</taxon>
        <taxon>Agaricomycetes</taxon>
        <taxon>Polyporales</taxon>
        <taxon>Phaeolaceae</taxon>
        <taxon>Wolfiporia</taxon>
    </lineage>
</organism>
<feature type="transmembrane region" description="Helical" evidence="2">
    <location>
        <begin position="165"/>
        <end position="188"/>
    </location>
</feature>
<dbReference type="PANTHER" id="PTHR40465:SF1">
    <property type="entry name" value="DUF6534 DOMAIN-CONTAINING PROTEIN"/>
    <property type="match status" value="1"/>
</dbReference>
<protein>
    <recommendedName>
        <fullName evidence="3">DUF6534 domain-containing protein</fullName>
    </recommendedName>
</protein>
<dbReference type="Pfam" id="PF20152">
    <property type="entry name" value="DUF6534"/>
    <property type="match status" value="1"/>
</dbReference>
<evidence type="ECO:0000256" key="2">
    <source>
        <dbReference type="SAM" id="Phobius"/>
    </source>
</evidence>
<feature type="transmembrane region" description="Helical" evidence="2">
    <location>
        <begin position="200"/>
        <end position="229"/>
    </location>
</feature>
<feature type="transmembrane region" description="Helical" evidence="2">
    <location>
        <begin position="235"/>
        <end position="256"/>
    </location>
</feature>
<accession>A0A2H3JXG8</accession>
<feature type="transmembrane region" description="Helical" evidence="2">
    <location>
        <begin position="95"/>
        <end position="113"/>
    </location>
</feature>
<keyword evidence="5" id="KW-1185">Reference proteome</keyword>
<feature type="transmembrane region" description="Helical" evidence="2">
    <location>
        <begin position="54"/>
        <end position="75"/>
    </location>
</feature>